<dbReference type="EMBL" id="JACGWO010000005">
    <property type="protein sequence ID" value="KAK4427078.1"/>
    <property type="molecule type" value="Genomic_DNA"/>
</dbReference>
<evidence type="ECO:0000313" key="3">
    <source>
        <dbReference type="Proteomes" id="UP001293254"/>
    </source>
</evidence>
<dbReference type="Proteomes" id="UP001293254">
    <property type="component" value="Unassembled WGS sequence"/>
</dbReference>
<name>A0AAE1YCJ8_9LAMI</name>
<sequence length="130" mass="14319">SDNDEGDSPIPTSTLKRRRLLISKDSTEGDEVIPGIGASPSGELHEDPTMKIDKDKGKVDEVPTAEEGFPSVPASHSSSARRNLEKYEETMKYMRKKWVQFVVPGMEPLGPALCSSHIGRLLRTAPFWAP</sequence>
<feature type="non-terminal residue" evidence="2">
    <location>
        <position position="1"/>
    </location>
</feature>
<reference evidence="2" key="2">
    <citation type="journal article" date="2024" name="Plant">
        <title>Genomic evolution and insights into agronomic trait innovations of Sesamum species.</title>
        <authorList>
            <person name="Miao H."/>
            <person name="Wang L."/>
            <person name="Qu L."/>
            <person name="Liu H."/>
            <person name="Sun Y."/>
            <person name="Le M."/>
            <person name="Wang Q."/>
            <person name="Wei S."/>
            <person name="Zheng Y."/>
            <person name="Lin W."/>
            <person name="Duan Y."/>
            <person name="Cao H."/>
            <person name="Xiong S."/>
            <person name="Wang X."/>
            <person name="Wei L."/>
            <person name="Li C."/>
            <person name="Ma Q."/>
            <person name="Ju M."/>
            <person name="Zhao R."/>
            <person name="Li G."/>
            <person name="Mu C."/>
            <person name="Tian Q."/>
            <person name="Mei H."/>
            <person name="Zhang T."/>
            <person name="Gao T."/>
            <person name="Zhang H."/>
        </authorList>
    </citation>
    <scope>NUCLEOTIDE SEQUENCE</scope>
    <source>
        <strain evidence="2">3651</strain>
    </source>
</reference>
<evidence type="ECO:0000256" key="1">
    <source>
        <dbReference type="SAM" id="MobiDB-lite"/>
    </source>
</evidence>
<feature type="non-terminal residue" evidence="2">
    <location>
        <position position="130"/>
    </location>
</feature>
<reference evidence="2" key="1">
    <citation type="submission" date="2020-06" db="EMBL/GenBank/DDBJ databases">
        <authorList>
            <person name="Li T."/>
            <person name="Hu X."/>
            <person name="Zhang T."/>
            <person name="Song X."/>
            <person name="Zhang H."/>
            <person name="Dai N."/>
            <person name="Sheng W."/>
            <person name="Hou X."/>
            <person name="Wei L."/>
        </authorList>
    </citation>
    <scope>NUCLEOTIDE SEQUENCE</scope>
    <source>
        <strain evidence="2">3651</strain>
        <tissue evidence="2">Leaf</tissue>
    </source>
</reference>
<keyword evidence="3" id="KW-1185">Reference proteome</keyword>
<proteinExistence type="predicted"/>
<comment type="caution">
    <text evidence="2">The sequence shown here is derived from an EMBL/GenBank/DDBJ whole genome shotgun (WGS) entry which is preliminary data.</text>
</comment>
<feature type="region of interest" description="Disordered" evidence="1">
    <location>
        <begin position="63"/>
        <end position="82"/>
    </location>
</feature>
<evidence type="ECO:0000313" key="2">
    <source>
        <dbReference type="EMBL" id="KAK4427078.1"/>
    </source>
</evidence>
<feature type="region of interest" description="Disordered" evidence="1">
    <location>
        <begin position="1"/>
        <end position="50"/>
    </location>
</feature>
<protein>
    <submittedName>
        <fullName evidence="2">Uncharacterized protein</fullName>
    </submittedName>
</protein>
<gene>
    <name evidence="2" type="ORF">Salat_1476700</name>
</gene>
<dbReference type="AlphaFoldDB" id="A0AAE1YCJ8"/>
<organism evidence="2 3">
    <name type="scientific">Sesamum alatum</name>
    <dbReference type="NCBI Taxonomy" id="300844"/>
    <lineage>
        <taxon>Eukaryota</taxon>
        <taxon>Viridiplantae</taxon>
        <taxon>Streptophyta</taxon>
        <taxon>Embryophyta</taxon>
        <taxon>Tracheophyta</taxon>
        <taxon>Spermatophyta</taxon>
        <taxon>Magnoliopsida</taxon>
        <taxon>eudicotyledons</taxon>
        <taxon>Gunneridae</taxon>
        <taxon>Pentapetalae</taxon>
        <taxon>asterids</taxon>
        <taxon>lamiids</taxon>
        <taxon>Lamiales</taxon>
        <taxon>Pedaliaceae</taxon>
        <taxon>Sesamum</taxon>
    </lineage>
</organism>
<accession>A0AAE1YCJ8</accession>